<sequence>MSGPLLVAGRHEFVDDRVTQALAEECAVRLLHEMLLDPPSVFSGGRVCLVGHCDLLALARKLVHQAPSIAARMAA</sequence>
<protein>
    <submittedName>
        <fullName evidence="1">Uncharacterized protein</fullName>
    </submittedName>
</protein>
<dbReference type="EMBL" id="POTX01000149">
    <property type="protein sequence ID" value="PZF92103.1"/>
    <property type="molecule type" value="Genomic_DNA"/>
</dbReference>
<comment type="caution">
    <text evidence="1">The sequence shown here is derived from an EMBL/GenBank/DDBJ whole genome shotgun (WGS) entry which is preliminary data.</text>
</comment>
<dbReference type="Proteomes" id="UP000248627">
    <property type="component" value="Unassembled WGS sequence"/>
</dbReference>
<name>A0A2W2DH38_9ACTN</name>
<gene>
    <name evidence="1" type="ORF">C1I93_20040</name>
</gene>
<evidence type="ECO:0000313" key="1">
    <source>
        <dbReference type="EMBL" id="PZF92103.1"/>
    </source>
</evidence>
<evidence type="ECO:0000313" key="2">
    <source>
        <dbReference type="Proteomes" id="UP000248627"/>
    </source>
</evidence>
<proteinExistence type="predicted"/>
<reference evidence="1 2" key="1">
    <citation type="submission" date="2018-01" db="EMBL/GenBank/DDBJ databases">
        <title>Draft genome sequence of Jishengella endophytica.</title>
        <authorList>
            <person name="Sahin N."/>
            <person name="Ay H."/>
            <person name="Saygin H."/>
        </authorList>
    </citation>
    <scope>NUCLEOTIDE SEQUENCE [LARGE SCALE GENOMIC DNA]</scope>
    <source>
        <strain evidence="1 2">DSM 45430</strain>
    </source>
</reference>
<dbReference type="AlphaFoldDB" id="A0A2W2DH38"/>
<keyword evidence="2" id="KW-1185">Reference proteome</keyword>
<organism evidence="1 2">
    <name type="scientific">Micromonospora endophytica</name>
    <dbReference type="NCBI Taxonomy" id="515350"/>
    <lineage>
        <taxon>Bacteria</taxon>
        <taxon>Bacillati</taxon>
        <taxon>Actinomycetota</taxon>
        <taxon>Actinomycetes</taxon>
        <taxon>Micromonosporales</taxon>
        <taxon>Micromonosporaceae</taxon>
        <taxon>Micromonospora</taxon>
    </lineage>
</organism>
<dbReference type="RefSeq" id="WP_146603535.1">
    <property type="nucleotide sequence ID" value="NZ_AP023358.1"/>
</dbReference>
<dbReference type="OrthoDB" id="3360639at2"/>
<accession>A0A2W2DH38</accession>